<dbReference type="AlphaFoldDB" id="A0A9P4Q992"/>
<dbReference type="EMBL" id="MU003800">
    <property type="protein sequence ID" value="KAF2720412.1"/>
    <property type="molecule type" value="Genomic_DNA"/>
</dbReference>
<keyword evidence="1" id="KW-0472">Membrane</keyword>
<comment type="caution">
    <text evidence="2">The sequence shown here is derived from an EMBL/GenBank/DDBJ whole genome shotgun (WGS) entry which is preliminary data.</text>
</comment>
<evidence type="ECO:0000256" key="1">
    <source>
        <dbReference type="SAM" id="Phobius"/>
    </source>
</evidence>
<dbReference type="Proteomes" id="UP000799441">
    <property type="component" value="Unassembled WGS sequence"/>
</dbReference>
<reference evidence="2" key="1">
    <citation type="journal article" date="2020" name="Stud. Mycol.">
        <title>101 Dothideomycetes genomes: a test case for predicting lifestyles and emergence of pathogens.</title>
        <authorList>
            <person name="Haridas S."/>
            <person name="Albert R."/>
            <person name="Binder M."/>
            <person name="Bloem J."/>
            <person name="Labutti K."/>
            <person name="Salamov A."/>
            <person name="Andreopoulos B."/>
            <person name="Baker S."/>
            <person name="Barry K."/>
            <person name="Bills G."/>
            <person name="Bluhm B."/>
            <person name="Cannon C."/>
            <person name="Castanera R."/>
            <person name="Culley D."/>
            <person name="Daum C."/>
            <person name="Ezra D."/>
            <person name="Gonzalez J."/>
            <person name="Henrissat B."/>
            <person name="Kuo A."/>
            <person name="Liang C."/>
            <person name="Lipzen A."/>
            <person name="Lutzoni F."/>
            <person name="Magnuson J."/>
            <person name="Mondo S."/>
            <person name="Nolan M."/>
            <person name="Ohm R."/>
            <person name="Pangilinan J."/>
            <person name="Park H.-J."/>
            <person name="Ramirez L."/>
            <person name="Alfaro M."/>
            <person name="Sun H."/>
            <person name="Tritt A."/>
            <person name="Yoshinaga Y."/>
            <person name="Zwiers L.-H."/>
            <person name="Turgeon B."/>
            <person name="Goodwin S."/>
            <person name="Spatafora J."/>
            <person name="Crous P."/>
            <person name="Grigoriev I."/>
        </authorList>
    </citation>
    <scope>NUCLEOTIDE SEQUENCE</scope>
    <source>
        <strain evidence="2">CBS 116435</strain>
    </source>
</reference>
<protein>
    <submittedName>
        <fullName evidence="2">Uncharacterized protein</fullName>
    </submittedName>
</protein>
<gene>
    <name evidence="2" type="ORF">K431DRAFT_93804</name>
</gene>
<evidence type="ECO:0000313" key="2">
    <source>
        <dbReference type="EMBL" id="KAF2720412.1"/>
    </source>
</evidence>
<organism evidence="2 3">
    <name type="scientific">Polychaeton citri CBS 116435</name>
    <dbReference type="NCBI Taxonomy" id="1314669"/>
    <lineage>
        <taxon>Eukaryota</taxon>
        <taxon>Fungi</taxon>
        <taxon>Dikarya</taxon>
        <taxon>Ascomycota</taxon>
        <taxon>Pezizomycotina</taxon>
        <taxon>Dothideomycetes</taxon>
        <taxon>Dothideomycetidae</taxon>
        <taxon>Capnodiales</taxon>
        <taxon>Capnodiaceae</taxon>
        <taxon>Polychaeton</taxon>
    </lineage>
</organism>
<name>A0A9P4Q992_9PEZI</name>
<keyword evidence="1" id="KW-0812">Transmembrane</keyword>
<evidence type="ECO:0000313" key="3">
    <source>
        <dbReference type="Proteomes" id="UP000799441"/>
    </source>
</evidence>
<feature type="transmembrane region" description="Helical" evidence="1">
    <location>
        <begin position="62"/>
        <end position="90"/>
    </location>
</feature>
<sequence>MTLTAGHVDELDFPLACGGQRWWIPSRRGKWVWSGVARAHYTASTWVMASTRDCRLTLSRSLTMLVCIPSLLTLTFGGIPFTLCLAPMAWFLLMSDKASWICLHLLHILTTTQRYSVLCSQNP</sequence>
<keyword evidence="3" id="KW-1185">Reference proteome</keyword>
<keyword evidence="1" id="KW-1133">Transmembrane helix</keyword>
<proteinExistence type="predicted"/>
<accession>A0A9P4Q992</accession>